<reference evidence="3 4" key="1">
    <citation type="submission" date="2019-01" db="EMBL/GenBank/DDBJ databases">
        <authorList>
            <person name="Brito A."/>
        </authorList>
    </citation>
    <scope>NUCLEOTIDE SEQUENCE [LARGE SCALE GENOMIC DNA]</scope>
    <source>
        <strain evidence="3">1</strain>
    </source>
</reference>
<keyword evidence="1" id="KW-0175">Coiled coil</keyword>
<dbReference type="Proteomes" id="UP000320055">
    <property type="component" value="Unassembled WGS sequence"/>
</dbReference>
<accession>A0A563W3L1</accession>
<organism evidence="3 4">
    <name type="scientific">Hyella patelloides LEGE 07179</name>
    <dbReference type="NCBI Taxonomy" id="945734"/>
    <lineage>
        <taxon>Bacteria</taxon>
        <taxon>Bacillati</taxon>
        <taxon>Cyanobacteriota</taxon>
        <taxon>Cyanophyceae</taxon>
        <taxon>Pleurocapsales</taxon>
        <taxon>Hyellaceae</taxon>
        <taxon>Hyella</taxon>
    </lineage>
</organism>
<dbReference type="RefSeq" id="WP_144867486.1">
    <property type="nucleotide sequence ID" value="NZ_LR213831.1"/>
</dbReference>
<proteinExistence type="predicted"/>
<evidence type="ECO:0000313" key="3">
    <source>
        <dbReference type="EMBL" id="VEP18266.1"/>
    </source>
</evidence>
<evidence type="ECO:0000256" key="1">
    <source>
        <dbReference type="SAM" id="Coils"/>
    </source>
</evidence>
<dbReference type="InterPro" id="IPR046229">
    <property type="entry name" value="TnpC-like"/>
</dbReference>
<evidence type="ECO:0000313" key="4">
    <source>
        <dbReference type="Proteomes" id="UP000320055"/>
    </source>
</evidence>
<gene>
    <name evidence="3" type="ORF">H1P_730007</name>
</gene>
<name>A0A563W3L1_9CYAN</name>
<feature type="region of interest" description="Disordered" evidence="2">
    <location>
        <begin position="1"/>
        <end position="22"/>
    </location>
</feature>
<dbReference type="OrthoDB" id="533336at2"/>
<feature type="coiled-coil region" evidence="1">
    <location>
        <begin position="95"/>
        <end position="122"/>
    </location>
</feature>
<dbReference type="AlphaFoldDB" id="A0A563W3L1"/>
<evidence type="ECO:0000256" key="2">
    <source>
        <dbReference type="SAM" id="MobiDB-lite"/>
    </source>
</evidence>
<protein>
    <submittedName>
        <fullName evidence="3">Transposase</fullName>
    </submittedName>
</protein>
<keyword evidence="4" id="KW-1185">Reference proteome</keyword>
<dbReference type="Pfam" id="PF19776">
    <property type="entry name" value="DUF6262"/>
    <property type="match status" value="1"/>
</dbReference>
<sequence>MVDREKQAEVLRRTQAKRKEQKKEQVLKAIAEIQKQKKPLTFKNIATVAGCSISYLYKWDEIKAYIHELQQKKETTLNSLEEDSKHRPHSLKTLHQVAKDKIRKLEAEIKELKHQNEILRGHVAEIYEIRDENERLRTQLRELTSPNPSSKVVSITTPIKEKKASSTPTVTNNETEESVIDSIKALGIKVSKKLKAEIANRDLEKVKLSIEAFKQYRDNHDVKSQEACLLSMICDEAEPNTESKTQVSIKPQEKIITAKNKSPKKLVDPDKLKKLSNIFNKKND</sequence>
<dbReference type="EMBL" id="CAACVJ010000680">
    <property type="protein sequence ID" value="VEP18266.1"/>
    <property type="molecule type" value="Genomic_DNA"/>
</dbReference>